<evidence type="ECO:0000256" key="2">
    <source>
        <dbReference type="ARBA" id="ARBA00023125"/>
    </source>
</evidence>
<dbReference type="InterPro" id="IPR036390">
    <property type="entry name" value="WH_DNA-bd_sf"/>
</dbReference>
<dbReference type="GO" id="GO:0003677">
    <property type="term" value="F:DNA binding"/>
    <property type="evidence" value="ECO:0007669"/>
    <property type="project" value="UniProtKB-KW"/>
</dbReference>
<dbReference type="InterPro" id="IPR036388">
    <property type="entry name" value="WH-like_DNA-bd_sf"/>
</dbReference>
<dbReference type="AlphaFoldDB" id="A0A223S480"/>
<keyword evidence="3" id="KW-0804">Transcription</keyword>
<dbReference type="PANTHER" id="PTHR33164:SF99">
    <property type="entry name" value="MARR FAMILY REGULATORY PROTEIN"/>
    <property type="match status" value="1"/>
</dbReference>
<dbReference type="Gene3D" id="1.10.10.10">
    <property type="entry name" value="Winged helix-like DNA-binding domain superfamily/Winged helix DNA-binding domain"/>
    <property type="match status" value="1"/>
</dbReference>
<evidence type="ECO:0000256" key="1">
    <source>
        <dbReference type="ARBA" id="ARBA00023015"/>
    </source>
</evidence>
<keyword evidence="2" id="KW-0238">DNA-binding</keyword>
<dbReference type="InterPro" id="IPR039422">
    <property type="entry name" value="MarR/SlyA-like"/>
</dbReference>
<proteinExistence type="predicted"/>
<protein>
    <submittedName>
        <fullName evidence="5">MarR family transcriptional regulator</fullName>
    </submittedName>
</protein>
<evidence type="ECO:0000313" key="6">
    <source>
        <dbReference type="Proteomes" id="UP000215005"/>
    </source>
</evidence>
<dbReference type="Pfam" id="PF12802">
    <property type="entry name" value="MarR_2"/>
    <property type="match status" value="1"/>
</dbReference>
<keyword evidence="6" id="KW-1185">Reference proteome</keyword>
<dbReference type="SUPFAM" id="SSF46785">
    <property type="entry name" value="Winged helix' DNA-binding domain"/>
    <property type="match status" value="1"/>
</dbReference>
<name>A0A223S480_9ACTN</name>
<dbReference type="GO" id="GO:0006950">
    <property type="term" value="P:response to stress"/>
    <property type="evidence" value="ECO:0007669"/>
    <property type="project" value="TreeGrafter"/>
</dbReference>
<dbReference type="EMBL" id="CP022753">
    <property type="protein sequence ID" value="ASU82928.1"/>
    <property type="molecule type" value="Genomic_DNA"/>
</dbReference>
<dbReference type="SMART" id="SM00347">
    <property type="entry name" value="HTH_MARR"/>
    <property type="match status" value="1"/>
</dbReference>
<dbReference type="PANTHER" id="PTHR33164">
    <property type="entry name" value="TRANSCRIPTIONAL REGULATOR, MARR FAMILY"/>
    <property type="match status" value="1"/>
</dbReference>
<organism evidence="5 6">
    <name type="scientific">Nocardiopsis gilva YIM 90087</name>
    <dbReference type="NCBI Taxonomy" id="1235441"/>
    <lineage>
        <taxon>Bacteria</taxon>
        <taxon>Bacillati</taxon>
        <taxon>Actinomycetota</taxon>
        <taxon>Actinomycetes</taxon>
        <taxon>Streptosporangiales</taxon>
        <taxon>Nocardiopsidaceae</taxon>
        <taxon>Nocardiopsis</taxon>
    </lineage>
</organism>
<reference evidence="5 6" key="1">
    <citation type="submission" date="2017-08" db="EMBL/GenBank/DDBJ databases">
        <title>The complete genome sequence of Nocardiopsis gilva YIM 90087.</title>
        <authorList>
            <person name="Yin M."/>
            <person name="Tang S."/>
        </authorList>
    </citation>
    <scope>NUCLEOTIDE SEQUENCE [LARGE SCALE GENOMIC DNA]</scope>
    <source>
        <strain evidence="5 6">YIM 90087</strain>
    </source>
</reference>
<dbReference type="PROSITE" id="PS01117">
    <property type="entry name" value="HTH_MARR_1"/>
    <property type="match status" value="1"/>
</dbReference>
<gene>
    <name evidence="5" type="ORF">CDO52_09115</name>
</gene>
<dbReference type="KEGG" id="ngv:CDO52_09115"/>
<feature type="domain" description="HTH marR-type" evidence="4">
    <location>
        <begin position="27"/>
        <end position="153"/>
    </location>
</feature>
<keyword evidence="1" id="KW-0805">Transcription regulation</keyword>
<dbReference type="Proteomes" id="UP000215005">
    <property type="component" value="Chromosome"/>
</dbReference>
<dbReference type="InterPro" id="IPR023187">
    <property type="entry name" value="Tscrpt_reg_MarR-type_CS"/>
</dbReference>
<sequence length="153" mass="17100">MPVHKMFLHVRLQAMTPTRDVDLASRWRELLARYHTLSCALDRALQEEHGIGMSDFEALDLLIDADHEKLRMQDLAAGMYLSQSALSRTIARLESRGLVTRAMCADDRRAVFVAPTDSGRALHAQARPTHRAVLADCLDRPEDAPRPDGPQCG</sequence>
<dbReference type="InterPro" id="IPR000835">
    <property type="entry name" value="HTH_MarR-typ"/>
</dbReference>
<evidence type="ECO:0000256" key="3">
    <source>
        <dbReference type="ARBA" id="ARBA00023163"/>
    </source>
</evidence>
<dbReference type="PRINTS" id="PR00598">
    <property type="entry name" value="HTHMARR"/>
</dbReference>
<dbReference type="PROSITE" id="PS50995">
    <property type="entry name" value="HTH_MARR_2"/>
    <property type="match status" value="1"/>
</dbReference>
<accession>A0A223S480</accession>
<evidence type="ECO:0000313" key="5">
    <source>
        <dbReference type="EMBL" id="ASU82928.1"/>
    </source>
</evidence>
<evidence type="ECO:0000259" key="4">
    <source>
        <dbReference type="PROSITE" id="PS50995"/>
    </source>
</evidence>
<dbReference type="GO" id="GO:0003700">
    <property type="term" value="F:DNA-binding transcription factor activity"/>
    <property type="evidence" value="ECO:0007669"/>
    <property type="project" value="InterPro"/>
</dbReference>